<dbReference type="InParanoid" id="A0A2J6TG56"/>
<proteinExistence type="predicted"/>
<gene>
    <name evidence="2" type="ORF">K444DRAFT_651938</name>
</gene>
<dbReference type="AlphaFoldDB" id="A0A2J6TG56"/>
<dbReference type="GeneID" id="36593826"/>
<dbReference type="InterPro" id="IPR011009">
    <property type="entry name" value="Kinase-like_dom_sf"/>
</dbReference>
<evidence type="ECO:0000259" key="1">
    <source>
        <dbReference type="Pfam" id="PF01636"/>
    </source>
</evidence>
<sequence length="298" mass="34228">MPHHETGNGPYLLSSSLPSADNITFFDTTFFTNGHKCLPTPAEVRHAAGPQTKMDRPVPVSFPSMNLIVKCGLTIRMTEGQCLWAIRRLCPNVPVPEVYGRRQDEGETFIYMQKIEAAASEQEWPGLDVEEKYEICRQLHCILNELRQLQQDSSMPFIGSINQQAVEDIIFDGGGLDRYFSDISSLHNWFSGVTTPQINTSNPDPWRPGLLDDVPIVFTHSDLHRSNILMSWDENGTPRVAAIVDWHQSGWYPAPWEFYKTRFTCKASERWELDYILEFLQSYQGYIPWDYFVLKRGT</sequence>
<dbReference type="SUPFAM" id="SSF56112">
    <property type="entry name" value="Protein kinase-like (PK-like)"/>
    <property type="match status" value="1"/>
</dbReference>
<name>A0A2J6TG56_9HELO</name>
<accession>A0A2J6TG56</accession>
<dbReference type="EMBL" id="KZ613785">
    <property type="protein sequence ID" value="PMD61999.1"/>
    <property type="molecule type" value="Genomic_DNA"/>
</dbReference>
<reference evidence="2 3" key="1">
    <citation type="submission" date="2016-04" db="EMBL/GenBank/DDBJ databases">
        <title>A degradative enzymes factory behind the ericoid mycorrhizal symbiosis.</title>
        <authorList>
            <consortium name="DOE Joint Genome Institute"/>
            <person name="Martino E."/>
            <person name="Morin E."/>
            <person name="Grelet G."/>
            <person name="Kuo A."/>
            <person name="Kohler A."/>
            <person name="Daghino S."/>
            <person name="Barry K."/>
            <person name="Choi C."/>
            <person name="Cichocki N."/>
            <person name="Clum A."/>
            <person name="Copeland A."/>
            <person name="Hainaut M."/>
            <person name="Haridas S."/>
            <person name="Labutti K."/>
            <person name="Lindquist E."/>
            <person name="Lipzen A."/>
            <person name="Khouja H.-R."/>
            <person name="Murat C."/>
            <person name="Ohm R."/>
            <person name="Olson A."/>
            <person name="Spatafora J."/>
            <person name="Veneault-Fourrey C."/>
            <person name="Henrissat B."/>
            <person name="Grigoriev I."/>
            <person name="Martin F."/>
            <person name="Perotto S."/>
        </authorList>
    </citation>
    <scope>NUCLEOTIDE SEQUENCE [LARGE SCALE GENOMIC DNA]</scope>
    <source>
        <strain evidence="2 3">E</strain>
    </source>
</reference>
<protein>
    <recommendedName>
        <fullName evidence="1">Aminoglycoside phosphotransferase domain-containing protein</fullName>
    </recommendedName>
</protein>
<dbReference type="Pfam" id="PF01636">
    <property type="entry name" value="APH"/>
    <property type="match status" value="1"/>
</dbReference>
<dbReference type="PANTHER" id="PTHR21310:SF54">
    <property type="entry name" value="AMINOGLYCOSIDE PHOSPHOTRANSFERASE DOMAIN-CONTAINING PROTEIN"/>
    <property type="match status" value="1"/>
</dbReference>
<dbReference type="PANTHER" id="PTHR21310">
    <property type="entry name" value="AMINOGLYCOSIDE PHOSPHOTRANSFERASE-RELATED-RELATED"/>
    <property type="match status" value="1"/>
</dbReference>
<keyword evidence="3" id="KW-1185">Reference proteome</keyword>
<dbReference type="InterPro" id="IPR002575">
    <property type="entry name" value="Aminoglycoside_PTrfase"/>
</dbReference>
<dbReference type="Gene3D" id="3.90.1200.10">
    <property type="match status" value="1"/>
</dbReference>
<evidence type="ECO:0000313" key="2">
    <source>
        <dbReference type="EMBL" id="PMD61999.1"/>
    </source>
</evidence>
<dbReference type="RefSeq" id="XP_024738903.1">
    <property type="nucleotide sequence ID" value="XM_024885749.1"/>
</dbReference>
<evidence type="ECO:0000313" key="3">
    <source>
        <dbReference type="Proteomes" id="UP000235371"/>
    </source>
</evidence>
<organism evidence="2 3">
    <name type="scientific">Hyaloscypha bicolor E</name>
    <dbReference type="NCBI Taxonomy" id="1095630"/>
    <lineage>
        <taxon>Eukaryota</taxon>
        <taxon>Fungi</taxon>
        <taxon>Dikarya</taxon>
        <taxon>Ascomycota</taxon>
        <taxon>Pezizomycotina</taxon>
        <taxon>Leotiomycetes</taxon>
        <taxon>Helotiales</taxon>
        <taxon>Hyaloscyphaceae</taxon>
        <taxon>Hyaloscypha</taxon>
        <taxon>Hyaloscypha bicolor</taxon>
    </lineage>
</organism>
<feature type="domain" description="Aminoglycoside phosphotransferase" evidence="1">
    <location>
        <begin position="88"/>
        <end position="271"/>
    </location>
</feature>
<dbReference type="OrthoDB" id="5404599at2759"/>
<dbReference type="Proteomes" id="UP000235371">
    <property type="component" value="Unassembled WGS sequence"/>
</dbReference>
<dbReference type="InterPro" id="IPR051678">
    <property type="entry name" value="AGP_Transferase"/>
</dbReference>